<sequence>MRQGPEPDHEGNQGSPARRPLRHGLVRPDTAPADPTAMLRGLLELEEAAAHPLTGDARFTGITPEQAHGRVFGGQVLSQCLAAAARTVEPGRDAHSLHGYFVRPGDALKPITFTAERVRDGRSFSVRRVLASQDEKAILTLTCSFQAPADGVDHQATMPEGVPAPEDLPTTADLLGDIRHPIAQEWAWARPFDIRHVAPAVYVSPAAERTNTNMVWMRTFTRLADDPNLHRAALAYASDYTLLEPVLRQHGLAWTQPKMSVASLDHSMWFHRPARVDEWLLYVQSSPSAQGSRGLGQGHVFTRDGELVATVAQEGMLRLPQGSDAVTAKVQGALQTLAMKTVMRRPRRKG</sequence>
<dbReference type="InterPro" id="IPR029069">
    <property type="entry name" value="HotDog_dom_sf"/>
</dbReference>
<dbReference type="GO" id="GO:0006637">
    <property type="term" value="P:acyl-CoA metabolic process"/>
    <property type="evidence" value="ECO:0007669"/>
    <property type="project" value="InterPro"/>
</dbReference>
<comment type="catalytic activity">
    <reaction evidence="5">
        <text>a fatty acyl-CoA + H2O = a fatty acid + CoA + H(+)</text>
        <dbReference type="Rhea" id="RHEA:16781"/>
        <dbReference type="ChEBI" id="CHEBI:15377"/>
        <dbReference type="ChEBI" id="CHEBI:15378"/>
        <dbReference type="ChEBI" id="CHEBI:28868"/>
        <dbReference type="ChEBI" id="CHEBI:57287"/>
        <dbReference type="ChEBI" id="CHEBI:77636"/>
        <dbReference type="EC" id="3.1.2.20"/>
    </reaction>
    <physiologicalReaction direction="left-to-right" evidence="5">
        <dbReference type="Rhea" id="RHEA:16782"/>
    </physiologicalReaction>
</comment>
<keyword evidence="4" id="KW-0443">Lipid metabolism</keyword>
<dbReference type="RefSeq" id="WP_087134159.1">
    <property type="nucleotide sequence ID" value="NZ_FUKP01000050.1"/>
</dbReference>
<dbReference type="InterPro" id="IPR049449">
    <property type="entry name" value="TesB_ACOT8-like_N"/>
</dbReference>
<dbReference type="GO" id="GO:0009062">
    <property type="term" value="P:fatty acid catabolic process"/>
    <property type="evidence" value="ECO:0007669"/>
    <property type="project" value="TreeGrafter"/>
</dbReference>
<evidence type="ECO:0000259" key="10">
    <source>
        <dbReference type="Pfam" id="PF13622"/>
    </source>
</evidence>
<dbReference type="AlphaFoldDB" id="A0A1R4JBJ4"/>
<keyword evidence="3 11" id="KW-0378">Hydrolase</keyword>
<evidence type="ECO:0000256" key="4">
    <source>
        <dbReference type="ARBA" id="ARBA00023098"/>
    </source>
</evidence>
<organism evidence="11 12">
    <name type="scientific">Micrococcus lylae</name>
    <dbReference type="NCBI Taxonomy" id="1273"/>
    <lineage>
        <taxon>Bacteria</taxon>
        <taxon>Bacillati</taxon>
        <taxon>Actinomycetota</taxon>
        <taxon>Actinomycetes</taxon>
        <taxon>Micrococcales</taxon>
        <taxon>Micrococcaceae</taxon>
        <taxon>Micrococcus</taxon>
    </lineage>
</organism>
<evidence type="ECO:0000313" key="11">
    <source>
        <dbReference type="EMBL" id="SJN29083.1"/>
    </source>
</evidence>
<reference evidence="11 12" key="1">
    <citation type="submission" date="2017-02" db="EMBL/GenBank/DDBJ databases">
        <authorList>
            <person name="Peterson S.W."/>
        </authorList>
    </citation>
    <scope>NUCLEOTIDE SEQUENCE [LARGE SCALE GENOMIC DNA]</scope>
    <source>
        <strain evidence="11 12">2B3F</strain>
    </source>
</reference>
<feature type="compositionally biased region" description="Basic and acidic residues" evidence="8">
    <location>
        <begin position="1"/>
        <end position="11"/>
    </location>
</feature>
<dbReference type="InterPro" id="IPR042171">
    <property type="entry name" value="Acyl-CoA_hotdog"/>
</dbReference>
<gene>
    <name evidence="11" type="ORF">FM125_07450</name>
</gene>
<name>A0A1R4JBJ4_9MICC</name>
<dbReference type="Gene3D" id="2.40.160.210">
    <property type="entry name" value="Acyl-CoA thioesterase, double hotdog domain"/>
    <property type="match status" value="1"/>
</dbReference>
<dbReference type="Pfam" id="PF02551">
    <property type="entry name" value="Acyl_CoA_thio"/>
    <property type="match status" value="1"/>
</dbReference>
<feature type="domain" description="Acyl-CoA thioesterase-like N-terminal HotDog" evidence="10">
    <location>
        <begin position="68"/>
        <end position="146"/>
    </location>
</feature>
<dbReference type="InterPro" id="IPR003703">
    <property type="entry name" value="Acyl_CoA_thio"/>
</dbReference>
<protein>
    <recommendedName>
        <fullName evidence="6">Acyl-CoA thioesterase 2</fullName>
    </recommendedName>
    <alternativeName>
        <fullName evidence="7">Thioesterase II</fullName>
    </alternativeName>
</protein>
<evidence type="ECO:0000256" key="1">
    <source>
        <dbReference type="ARBA" id="ARBA00006538"/>
    </source>
</evidence>
<dbReference type="CDD" id="cd03445">
    <property type="entry name" value="Thioesterase_II_repeat2"/>
    <property type="match status" value="1"/>
</dbReference>
<dbReference type="InterPro" id="IPR025652">
    <property type="entry name" value="TesB_C"/>
</dbReference>
<dbReference type="FunFam" id="2.40.160.210:FF:000001">
    <property type="entry name" value="Acyl-CoA thioesterase II"/>
    <property type="match status" value="1"/>
</dbReference>
<feature type="region of interest" description="Disordered" evidence="8">
    <location>
        <begin position="1"/>
        <end position="34"/>
    </location>
</feature>
<evidence type="ECO:0000256" key="3">
    <source>
        <dbReference type="ARBA" id="ARBA00022801"/>
    </source>
</evidence>
<feature type="domain" description="Acyl-CoA thioesterase 2 C-terminal" evidence="9">
    <location>
        <begin position="212"/>
        <end position="316"/>
    </location>
</feature>
<comment type="subunit">
    <text evidence="2">Homotetramer.</text>
</comment>
<dbReference type="PANTHER" id="PTHR11066">
    <property type="entry name" value="ACYL-COA THIOESTERASE"/>
    <property type="match status" value="1"/>
</dbReference>
<dbReference type="EMBL" id="FUKP01000050">
    <property type="protein sequence ID" value="SJN29083.1"/>
    <property type="molecule type" value="Genomic_DNA"/>
</dbReference>
<dbReference type="CDD" id="cd03444">
    <property type="entry name" value="Thioesterase_II_repeat1"/>
    <property type="match status" value="1"/>
</dbReference>
<dbReference type="Proteomes" id="UP000196230">
    <property type="component" value="Unassembled WGS sequence"/>
</dbReference>
<evidence type="ECO:0000259" key="9">
    <source>
        <dbReference type="Pfam" id="PF02551"/>
    </source>
</evidence>
<dbReference type="PANTHER" id="PTHR11066:SF34">
    <property type="entry name" value="ACYL-COENZYME A THIOESTERASE 8"/>
    <property type="match status" value="1"/>
</dbReference>
<evidence type="ECO:0000256" key="7">
    <source>
        <dbReference type="ARBA" id="ARBA00079653"/>
    </source>
</evidence>
<evidence type="ECO:0000256" key="8">
    <source>
        <dbReference type="SAM" id="MobiDB-lite"/>
    </source>
</evidence>
<dbReference type="GO" id="GO:0047617">
    <property type="term" value="F:fatty acyl-CoA hydrolase activity"/>
    <property type="evidence" value="ECO:0007669"/>
    <property type="project" value="UniProtKB-EC"/>
</dbReference>
<dbReference type="SUPFAM" id="SSF54637">
    <property type="entry name" value="Thioesterase/thiol ester dehydrase-isomerase"/>
    <property type="match status" value="2"/>
</dbReference>
<accession>A0A1R4JBJ4</accession>
<proteinExistence type="inferred from homology"/>
<evidence type="ECO:0000256" key="6">
    <source>
        <dbReference type="ARBA" id="ARBA00071120"/>
    </source>
</evidence>
<dbReference type="Pfam" id="PF13622">
    <property type="entry name" value="4HBT_3"/>
    <property type="match status" value="1"/>
</dbReference>
<evidence type="ECO:0000256" key="5">
    <source>
        <dbReference type="ARBA" id="ARBA00050943"/>
    </source>
</evidence>
<evidence type="ECO:0000256" key="2">
    <source>
        <dbReference type="ARBA" id="ARBA00011881"/>
    </source>
</evidence>
<comment type="similarity">
    <text evidence="1">Belongs to the C/M/P thioester hydrolase family.</text>
</comment>
<evidence type="ECO:0000313" key="12">
    <source>
        <dbReference type="Proteomes" id="UP000196230"/>
    </source>
</evidence>